<keyword evidence="1" id="KW-0560">Oxidoreductase</keyword>
<keyword evidence="4" id="KW-1185">Reference proteome</keyword>
<feature type="domain" description="Enoyl reductase (ER)" evidence="2">
    <location>
        <begin position="10"/>
        <end position="319"/>
    </location>
</feature>
<evidence type="ECO:0000256" key="1">
    <source>
        <dbReference type="ARBA" id="ARBA00023002"/>
    </source>
</evidence>
<name>A0ABT2JBE7_9PSEU</name>
<dbReference type="InterPro" id="IPR020843">
    <property type="entry name" value="ER"/>
</dbReference>
<dbReference type="PANTHER" id="PTHR11695:SF294">
    <property type="entry name" value="RETICULON-4-INTERACTING PROTEIN 1, MITOCHONDRIAL"/>
    <property type="match status" value="1"/>
</dbReference>
<protein>
    <submittedName>
        <fullName evidence="3">NAD(P)-dependent alcohol dehydrogenase</fullName>
    </submittedName>
</protein>
<dbReference type="SMART" id="SM00829">
    <property type="entry name" value="PKS_ER"/>
    <property type="match status" value="1"/>
</dbReference>
<dbReference type="Proteomes" id="UP001156441">
    <property type="component" value="Unassembled WGS sequence"/>
</dbReference>
<dbReference type="Gene3D" id="3.90.180.10">
    <property type="entry name" value="Medium-chain alcohol dehydrogenases, catalytic domain"/>
    <property type="match status" value="1"/>
</dbReference>
<sequence>MKAITQDSYGQADVLALTDVEQPVAGEGEVLVRVRAAGLDYGVWHFMAGLPYPVRAVTGLRTPRDGFRIRGRDVAGVVDAIGSGVTGFRPGDEVFGICEGSFAEFARVPVRRCLPKPARLSFEQAAALPISGLTALTATENVVRPGDDVLVIGAAGGVGTFAVQLAKTFGGTVTGVCSTAKVDLAGSVGATRVIDHTREDFADGTRYDVIIDTAGRRPLRHLRRALAPKGTLVIIGGEGGGRWLGGLERNLAARLLSPFVRQRLTAPISRERKDALERLVNLVEAGHIAPVVGRTYPLADAPQAIRDLVDGRIPGKAVITV</sequence>
<organism evidence="3 4">
    <name type="scientific">Actinophytocola gossypii</name>
    <dbReference type="NCBI Taxonomy" id="2812003"/>
    <lineage>
        <taxon>Bacteria</taxon>
        <taxon>Bacillati</taxon>
        <taxon>Actinomycetota</taxon>
        <taxon>Actinomycetes</taxon>
        <taxon>Pseudonocardiales</taxon>
        <taxon>Pseudonocardiaceae</taxon>
    </lineage>
</organism>
<dbReference type="InterPro" id="IPR013154">
    <property type="entry name" value="ADH-like_N"/>
</dbReference>
<evidence type="ECO:0000259" key="2">
    <source>
        <dbReference type="SMART" id="SM00829"/>
    </source>
</evidence>
<dbReference type="CDD" id="cd08267">
    <property type="entry name" value="MDR1"/>
    <property type="match status" value="1"/>
</dbReference>
<dbReference type="RefSeq" id="WP_260192550.1">
    <property type="nucleotide sequence ID" value="NZ_JAFFZE010000014.1"/>
</dbReference>
<comment type="caution">
    <text evidence="3">The sequence shown here is derived from an EMBL/GenBank/DDBJ whole genome shotgun (WGS) entry which is preliminary data.</text>
</comment>
<evidence type="ECO:0000313" key="3">
    <source>
        <dbReference type="EMBL" id="MCT2585091.1"/>
    </source>
</evidence>
<dbReference type="Pfam" id="PF13602">
    <property type="entry name" value="ADH_zinc_N_2"/>
    <property type="match status" value="1"/>
</dbReference>
<dbReference type="SUPFAM" id="SSF51735">
    <property type="entry name" value="NAD(P)-binding Rossmann-fold domains"/>
    <property type="match status" value="1"/>
</dbReference>
<accession>A0ABT2JBE7</accession>
<dbReference type="PROSITE" id="PS01162">
    <property type="entry name" value="QOR_ZETA_CRYSTAL"/>
    <property type="match status" value="1"/>
</dbReference>
<proteinExistence type="predicted"/>
<dbReference type="InterPro" id="IPR011032">
    <property type="entry name" value="GroES-like_sf"/>
</dbReference>
<dbReference type="EMBL" id="JAFFZE010000014">
    <property type="protein sequence ID" value="MCT2585091.1"/>
    <property type="molecule type" value="Genomic_DNA"/>
</dbReference>
<dbReference type="PANTHER" id="PTHR11695">
    <property type="entry name" value="ALCOHOL DEHYDROGENASE RELATED"/>
    <property type="match status" value="1"/>
</dbReference>
<dbReference type="InterPro" id="IPR002364">
    <property type="entry name" value="Quin_OxRdtase/zeta-crystal_CS"/>
</dbReference>
<dbReference type="Gene3D" id="3.40.50.720">
    <property type="entry name" value="NAD(P)-binding Rossmann-like Domain"/>
    <property type="match status" value="1"/>
</dbReference>
<dbReference type="InterPro" id="IPR050700">
    <property type="entry name" value="YIM1/Zinc_Alcohol_DH_Fams"/>
</dbReference>
<evidence type="ECO:0000313" key="4">
    <source>
        <dbReference type="Proteomes" id="UP001156441"/>
    </source>
</evidence>
<gene>
    <name evidence="3" type="ORF">JT362_18410</name>
</gene>
<dbReference type="SUPFAM" id="SSF50129">
    <property type="entry name" value="GroES-like"/>
    <property type="match status" value="1"/>
</dbReference>
<dbReference type="InterPro" id="IPR036291">
    <property type="entry name" value="NAD(P)-bd_dom_sf"/>
</dbReference>
<reference evidence="3 4" key="1">
    <citation type="submission" date="2021-02" db="EMBL/GenBank/DDBJ databases">
        <title>Actinophytocola xerophila sp. nov., isolated from soil of cotton cropping field.</title>
        <authorList>
            <person name="Huang R."/>
            <person name="Chen X."/>
            <person name="Ge X."/>
            <person name="Liu W."/>
        </authorList>
    </citation>
    <scope>NUCLEOTIDE SEQUENCE [LARGE SCALE GENOMIC DNA]</scope>
    <source>
        <strain evidence="3 4">S1-96</strain>
    </source>
</reference>
<dbReference type="Pfam" id="PF08240">
    <property type="entry name" value="ADH_N"/>
    <property type="match status" value="1"/>
</dbReference>